<dbReference type="GO" id="GO:0106435">
    <property type="term" value="F:carboxylesterase activity"/>
    <property type="evidence" value="ECO:0007669"/>
    <property type="project" value="UniProtKB-EC"/>
</dbReference>
<evidence type="ECO:0000256" key="2">
    <source>
        <dbReference type="ARBA" id="ARBA00022487"/>
    </source>
</evidence>
<proteinExistence type="inferred from homology"/>
<dbReference type="STRING" id="6945.B7QFP2"/>
<dbReference type="EMBL" id="ABJB010083797">
    <property type="status" value="NOT_ANNOTATED_CDS"/>
    <property type="molecule type" value="Genomic_DNA"/>
</dbReference>
<organism>
    <name type="scientific">Ixodes scapularis</name>
    <name type="common">Black-legged tick</name>
    <name type="synonym">Deer tick</name>
    <dbReference type="NCBI Taxonomy" id="6945"/>
    <lineage>
        <taxon>Eukaryota</taxon>
        <taxon>Metazoa</taxon>
        <taxon>Ecdysozoa</taxon>
        <taxon>Arthropoda</taxon>
        <taxon>Chelicerata</taxon>
        <taxon>Arachnida</taxon>
        <taxon>Acari</taxon>
        <taxon>Parasitiformes</taxon>
        <taxon>Ixodida</taxon>
        <taxon>Ixodoidea</taxon>
        <taxon>Ixodidae</taxon>
        <taxon>Ixodinae</taxon>
        <taxon>Ixodes</taxon>
    </lineage>
</organism>
<feature type="domain" description="Carboxylesterase type B" evidence="6">
    <location>
        <begin position="10"/>
        <end position="461"/>
    </location>
</feature>
<dbReference type="EMBL" id="ABJB011025609">
    <property type="status" value="NOT_ANNOTATED_CDS"/>
    <property type="molecule type" value="Genomic_DNA"/>
</dbReference>
<dbReference type="PANTHER" id="PTHR43918:SF4">
    <property type="entry name" value="CARBOXYLIC ESTER HYDROLASE"/>
    <property type="match status" value="1"/>
</dbReference>
<dbReference type="GO" id="GO:0005886">
    <property type="term" value="C:plasma membrane"/>
    <property type="evidence" value="ECO:0000318"/>
    <property type="project" value="GO_Central"/>
</dbReference>
<dbReference type="InterPro" id="IPR029058">
    <property type="entry name" value="AB_hydrolase_fold"/>
</dbReference>
<dbReference type="EMBL" id="ABJB011009152">
    <property type="status" value="NOT_ANNOTATED_CDS"/>
    <property type="molecule type" value="Genomic_DNA"/>
</dbReference>
<evidence type="ECO:0000256" key="3">
    <source>
        <dbReference type="ARBA" id="ARBA00022801"/>
    </source>
</evidence>
<keyword evidence="3 7" id="KW-0378">Hydrolase</keyword>
<dbReference type="EMBL" id="ABJB010470677">
    <property type="status" value="NOT_ANNOTATED_CDS"/>
    <property type="molecule type" value="Genomic_DNA"/>
</dbReference>
<dbReference type="VEuPathDB" id="VectorBase:ISCW022036"/>
<reference evidence="8" key="2">
    <citation type="submission" date="2020-05" db="UniProtKB">
        <authorList>
            <consortium name="EnsemblMetazoa"/>
        </authorList>
    </citation>
    <scope>IDENTIFICATION</scope>
    <source>
        <strain evidence="8">wikel</strain>
    </source>
</reference>
<comment type="similarity">
    <text evidence="1">Belongs to the type-B carboxylesterase/lipase family.</text>
</comment>
<dbReference type="GO" id="GO:0003990">
    <property type="term" value="F:acetylcholinesterase activity"/>
    <property type="evidence" value="ECO:0000318"/>
    <property type="project" value="GO_Central"/>
</dbReference>
<dbReference type="GO" id="GO:0006581">
    <property type="term" value="P:acetylcholine catabolic process"/>
    <property type="evidence" value="ECO:0000318"/>
    <property type="project" value="GO_Central"/>
</dbReference>
<dbReference type="EC" id="3.1.1.1" evidence="7"/>
<dbReference type="Proteomes" id="UP000001555">
    <property type="component" value="Unassembled WGS sequence"/>
</dbReference>
<dbReference type="PANTHER" id="PTHR43918">
    <property type="entry name" value="ACETYLCHOLINESTERASE"/>
    <property type="match status" value="1"/>
</dbReference>
<dbReference type="VEuPathDB" id="VectorBase:ISCI022036"/>
<accession>B7QFP2</accession>
<name>B7QFP2_IXOSC</name>
<dbReference type="GO" id="GO:0005615">
    <property type="term" value="C:extracellular space"/>
    <property type="evidence" value="ECO:0000318"/>
    <property type="project" value="GO_Central"/>
</dbReference>
<evidence type="ECO:0000259" key="6">
    <source>
        <dbReference type="Pfam" id="PF00135"/>
    </source>
</evidence>
<evidence type="ECO:0000256" key="1">
    <source>
        <dbReference type="ARBA" id="ARBA00005964"/>
    </source>
</evidence>
<feature type="region of interest" description="Disordered" evidence="5">
    <location>
        <begin position="26"/>
        <end position="53"/>
    </location>
</feature>
<protein>
    <submittedName>
        <fullName evidence="7 8">Acetylcholinesterase, putative</fullName>
        <ecNumber evidence="7">3.1.1.1</ecNumber>
    </submittedName>
</protein>
<keyword evidence="9" id="KW-1185">Reference proteome</keyword>
<dbReference type="InterPro" id="IPR002018">
    <property type="entry name" value="CarbesteraseB"/>
</dbReference>
<dbReference type="PaxDb" id="6945-B7QFP2"/>
<dbReference type="EnsemblMetazoa" id="ISCW022036-RA">
    <property type="protein sequence ID" value="ISCW022036-PA"/>
    <property type="gene ID" value="ISCW022036"/>
</dbReference>
<dbReference type="HOGENOM" id="CLU_006586_13_0_1"/>
<dbReference type="AlphaFoldDB" id="B7QFP2"/>
<sequence length="461" mass="51865">MFCFFHTRRYVYQVLQIRFGEDTSFGGRFRQSAPPKSSTDAQSWRREPCPQGPQRTAMHARLHQVNNFEDCLHLDLWTPSLNSEVALLLTQTALRTVLLFIHGRNFKWGWSAEYNALALSALGELVVVVPNYRLHVLGFLGDGTDDAPGNVALYDQLLALNWTMKYVRYFGGNSSSIVVLGYEAGARSLGLHLLSPVRNAFHNVARFILQSGSPFMPFKANSKLKDVFGTLKCDSHSVVRSMGHSLLLKQNSGKRLLAFTSAPAYENLVMGPSFASEYLPFKPNILSQKTTIEDKKVLLGNVLDEGGFQMELYRRKLGEKGKATAFTKDELERFGVAGFDTLRRLYINDSGWESGLGDAAARVLVRLSLYCLEILGDVLYSCPMMYFADYLSDQRNQVYAYVFSHKPSFRPFKDTRFGPMLYDDLNYLFGGPLSDPMRASPIDQEISHQVIDLVSTFAKSG</sequence>
<evidence type="ECO:0000256" key="5">
    <source>
        <dbReference type="SAM" id="MobiDB-lite"/>
    </source>
</evidence>
<dbReference type="Pfam" id="PF00135">
    <property type="entry name" value="COesterase"/>
    <property type="match status" value="1"/>
</dbReference>
<gene>
    <name evidence="7" type="ORF">IscW_ISCW022036</name>
</gene>
<keyword evidence="4" id="KW-0325">Glycoprotein</keyword>
<dbReference type="GO" id="GO:0019695">
    <property type="term" value="P:choline metabolic process"/>
    <property type="evidence" value="ECO:0000318"/>
    <property type="project" value="GO_Central"/>
</dbReference>
<dbReference type="Gene3D" id="3.40.50.1820">
    <property type="entry name" value="alpha/beta hydrolase"/>
    <property type="match status" value="1"/>
</dbReference>
<dbReference type="InterPro" id="IPR050654">
    <property type="entry name" value="AChE-related_enzymes"/>
</dbReference>
<evidence type="ECO:0000313" key="7">
    <source>
        <dbReference type="EMBL" id="EEC17664.1"/>
    </source>
</evidence>
<evidence type="ECO:0000256" key="4">
    <source>
        <dbReference type="ARBA" id="ARBA00023180"/>
    </source>
</evidence>
<dbReference type="EMBL" id="DS926387">
    <property type="protein sequence ID" value="EEC17664.1"/>
    <property type="molecule type" value="Genomic_DNA"/>
</dbReference>
<dbReference type="VEuPathDB" id="VectorBase:ISCP_019632"/>
<dbReference type="SUPFAM" id="SSF53474">
    <property type="entry name" value="alpha/beta-Hydrolases"/>
    <property type="match status" value="1"/>
</dbReference>
<reference evidence="7 9" key="1">
    <citation type="submission" date="2008-03" db="EMBL/GenBank/DDBJ databases">
        <title>Annotation of Ixodes scapularis.</title>
        <authorList>
            <consortium name="Ixodes scapularis Genome Project Consortium"/>
            <person name="Caler E."/>
            <person name="Hannick L.I."/>
            <person name="Bidwell S."/>
            <person name="Joardar V."/>
            <person name="Thiagarajan M."/>
            <person name="Amedeo P."/>
            <person name="Galinsky K.J."/>
            <person name="Schobel S."/>
            <person name="Inman J."/>
            <person name="Hostetler J."/>
            <person name="Miller J."/>
            <person name="Hammond M."/>
            <person name="Megy K."/>
            <person name="Lawson D."/>
            <person name="Kodira C."/>
            <person name="Sutton G."/>
            <person name="Meyer J."/>
            <person name="Hill C.A."/>
            <person name="Birren B."/>
            <person name="Nene V."/>
            <person name="Collins F."/>
            <person name="Alarcon-Chaidez F."/>
            <person name="Wikel S."/>
            <person name="Strausberg R."/>
        </authorList>
    </citation>
    <scope>NUCLEOTIDE SEQUENCE [LARGE SCALE GENOMIC DNA]</scope>
    <source>
        <strain evidence="9">Wikel</strain>
        <strain evidence="7">Wikel colony</strain>
    </source>
</reference>
<evidence type="ECO:0000313" key="9">
    <source>
        <dbReference type="Proteomes" id="UP000001555"/>
    </source>
</evidence>
<dbReference type="OrthoDB" id="6488744at2759"/>
<evidence type="ECO:0000313" key="8">
    <source>
        <dbReference type="EnsemblMetazoa" id="ISCW022036-PA"/>
    </source>
</evidence>
<dbReference type="InParanoid" id="B7QFP2"/>
<dbReference type="ESTHER" id="ixosc-b7qfp2">
    <property type="family name" value="Cholinesterase-like"/>
</dbReference>
<keyword evidence="2" id="KW-0719">Serine esterase</keyword>